<dbReference type="EMBL" id="JACHDE010000057">
    <property type="protein sequence ID" value="MBB5406014.1"/>
    <property type="molecule type" value="Genomic_DNA"/>
</dbReference>
<accession>A0A7W8LHZ4</accession>
<proteinExistence type="predicted"/>
<reference evidence="1 2" key="1">
    <citation type="submission" date="2020-08" db="EMBL/GenBank/DDBJ databases">
        <title>Genomic Encyclopedia of Type Strains, Phase IV (KMG-V): Genome sequencing to study the core and pangenomes of soil and plant-associated prokaryotes.</title>
        <authorList>
            <person name="Whitman W."/>
        </authorList>
    </citation>
    <scope>NUCLEOTIDE SEQUENCE [LARGE SCALE GENOMIC DNA]</scope>
    <source>
        <strain evidence="1 2">JPY162</strain>
    </source>
</reference>
<evidence type="ECO:0000313" key="1">
    <source>
        <dbReference type="EMBL" id="MBB5406014.1"/>
    </source>
</evidence>
<protein>
    <submittedName>
        <fullName evidence="1">Uncharacterized protein</fullName>
    </submittedName>
</protein>
<dbReference type="AlphaFoldDB" id="A0A7W8LHZ4"/>
<evidence type="ECO:0000313" key="2">
    <source>
        <dbReference type="Proteomes" id="UP000592820"/>
    </source>
</evidence>
<sequence>MQRKQYSVEQIVAALKQAERHCQLVGSGTDYCEESIAQETVDGF</sequence>
<gene>
    <name evidence="1" type="ORF">HDG41_008113</name>
</gene>
<comment type="caution">
    <text evidence="1">The sequence shown here is derived from an EMBL/GenBank/DDBJ whole genome shotgun (WGS) entry which is preliminary data.</text>
</comment>
<organism evidence="1 2">
    <name type="scientific">Paraburkholderia youngii</name>
    <dbReference type="NCBI Taxonomy" id="2782701"/>
    <lineage>
        <taxon>Bacteria</taxon>
        <taxon>Pseudomonadati</taxon>
        <taxon>Pseudomonadota</taxon>
        <taxon>Betaproteobacteria</taxon>
        <taxon>Burkholderiales</taxon>
        <taxon>Burkholderiaceae</taxon>
        <taxon>Paraburkholderia</taxon>
    </lineage>
</organism>
<dbReference type="Proteomes" id="UP000592820">
    <property type="component" value="Unassembled WGS sequence"/>
</dbReference>
<name>A0A7W8LHZ4_9BURK</name>